<evidence type="ECO:0000256" key="7">
    <source>
        <dbReference type="SAM" id="Phobius"/>
    </source>
</evidence>
<keyword evidence="10" id="KW-1185">Reference proteome</keyword>
<comment type="cofactor">
    <cofactor evidence="6">
        <name>Zn(2+)</name>
        <dbReference type="ChEBI" id="CHEBI:29105"/>
    </cofactor>
    <text evidence="6">Binds 1 zinc ion per subunit.</text>
</comment>
<protein>
    <submittedName>
        <fullName evidence="9">M48 family metalloprotease</fullName>
        <ecNumber evidence="9">3.4.24.-</ecNumber>
    </submittedName>
</protein>
<evidence type="ECO:0000313" key="9">
    <source>
        <dbReference type="EMBL" id="MFF4777654.1"/>
    </source>
</evidence>
<evidence type="ECO:0000256" key="6">
    <source>
        <dbReference type="RuleBase" id="RU003983"/>
    </source>
</evidence>
<name>A0ABW6VIQ7_MICFU</name>
<dbReference type="Pfam" id="PF01435">
    <property type="entry name" value="Peptidase_M48"/>
    <property type="match status" value="1"/>
</dbReference>
<dbReference type="EMBL" id="JBIAXI010000024">
    <property type="protein sequence ID" value="MFF4777654.1"/>
    <property type="molecule type" value="Genomic_DNA"/>
</dbReference>
<keyword evidence="4 6" id="KW-0862">Zinc</keyword>
<feature type="domain" description="Peptidase M48" evidence="8">
    <location>
        <begin position="36"/>
        <end position="167"/>
    </location>
</feature>
<proteinExistence type="inferred from homology"/>
<keyword evidence="1 6" id="KW-0645">Protease</keyword>
<gene>
    <name evidence="9" type="ORF">ACFY05_32985</name>
</gene>
<evidence type="ECO:0000259" key="8">
    <source>
        <dbReference type="Pfam" id="PF01435"/>
    </source>
</evidence>
<sequence length="169" mass="17675">MDTAHVLATDPEIGRDAYTYHGHQGRMPVVIIGGDLSDPGERRAVVAHELAHHELGHTTDHTASRFREAAMVALGAAVVAAFTASLLAGLLLAASAATAYLTGQAIHRAQELDADQVAADALDAAGMDGPGLSIAALAAAPPDPRWIRWGGWVLSGHPTLRVRMARLAR</sequence>
<evidence type="ECO:0000256" key="2">
    <source>
        <dbReference type="ARBA" id="ARBA00022723"/>
    </source>
</evidence>
<keyword evidence="2" id="KW-0479">Metal-binding</keyword>
<organism evidence="9 10">
    <name type="scientific">Microtetraspora fusca</name>
    <dbReference type="NCBI Taxonomy" id="1997"/>
    <lineage>
        <taxon>Bacteria</taxon>
        <taxon>Bacillati</taxon>
        <taxon>Actinomycetota</taxon>
        <taxon>Actinomycetes</taxon>
        <taxon>Streptosporangiales</taxon>
        <taxon>Streptosporangiaceae</taxon>
        <taxon>Microtetraspora</taxon>
    </lineage>
</organism>
<keyword evidence="3 6" id="KW-0378">Hydrolase</keyword>
<dbReference type="GO" id="GO:0008237">
    <property type="term" value="F:metallopeptidase activity"/>
    <property type="evidence" value="ECO:0007669"/>
    <property type="project" value="UniProtKB-KW"/>
</dbReference>
<dbReference type="InterPro" id="IPR001915">
    <property type="entry name" value="Peptidase_M48"/>
</dbReference>
<evidence type="ECO:0000256" key="3">
    <source>
        <dbReference type="ARBA" id="ARBA00022801"/>
    </source>
</evidence>
<dbReference type="EC" id="3.4.24.-" evidence="9"/>
<comment type="similarity">
    <text evidence="6">Belongs to the peptidase M48 family.</text>
</comment>
<evidence type="ECO:0000256" key="5">
    <source>
        <dbReference type="ARBA" id="ARBA00023049"/>
    </source>
</evidence>
<accession>A0ABW6VIQ7</accession>
<dbReference type="RefSeq" id="WP_387346158.1">
    <property type="nucleotide sequence ID" value="NZ_JBIAXI010000024.1"/>
</dbReference>
<dbReference type="Proteomes" id="UP001602119">
    <property type="component" value="Unassembled WGS sequence"/>
</dbReference>
<keyword evidence="5 6" id="KW-0482">Metalloprotease</keyword>
<comment type="caution">
    <text evidence="9">The sequence shown here is derived from an EMBL/GenBank/DDBJ whole genome shotgun (WGS) entry which is preliminary data.</text>
</comment>
<reference evidence="9 10" key="1">
    <citation type="submission" date="2024-10" db="EMBL/GenBank/DDBJ databases">
        <title>The Natural Products Discovery Center: Release of the First 8490 Sequenced Strains for Exploring Actinobacteria Biosynthetic Diversity.</title>
        <authorList>
            <person name="Kalkreuter E."/>
            <person name="Kautsar S.A."/>
            <person name="Yang D."/>
            <person name="Bader C.D."/>
            <person name="Teijaro C.N."/>
            <person name="Fluegel L."/>
            <person name="Davis C.M."/>
            <person name="Simpson J.R."/>
            <person name="Lauterbach L."/>
            <person name="Steele A.D."/>
            <person name="Gui C."/>
            <person name="Meng S."/>
            <person name="Li G."/>
            <person name="Viehrig K."/>
            <person name="Ye F."/>
            <person name="Su P."/>
            <person name="Kiefer A.F."/>
            <person name="Nichols A."/>
            <person name="Cepeda A.J."/>
            <person name="Yan W."/>
            <person name="Fan B."/>
            <person name="Jiang Y."/>
            <person name="Adhikari A."/>
            <person name="Zheng C.-J."/>
            <person name="Schuster L."/>
            <person name="Cowan T.M."/>
            <person name="Smanski M.J."/>
            <person name="Chevrette M.G."/>
            <person name="De Carvalho L.P.S."/>
            <person name="Shen B."/>
        </authorList>
    </citation>
    <scope>NUCLEOTIDE SEQUENCE [LARGE SCALE GENOMIC DNA]</scope>
    <source>
        <strain evidence="9 10">NPDC001281</strain>
    </source>
</reference>
<evidence type="ECO:0000256" key="1">
    <source>
        <dbReference type="ARBA" id="ARBA00022670"/>
    </source>
</evidence>
<evidence type="ECO:0000313" key="10">
    <source>
        <dbReference type="Proteomes" id="UP001602119"/>
    </source>
</evidence>
<keyword evidence="7" id="KW-1133">Transmembrane helix</keyword>
<evidence type="ECO:0000256" key="4">
    <source>
        <dbReference type="ARBA" id="ARBA00022833"/>
    </source>
</evidence>
<keyword evidence="7" id="KW-0812">Transmembrane</keyword>
<feature type="transmembrane region" description="Helical" evidence="7">
    <location>
        <begin position="72"/>
        <end position="101"/>
    </location>
</feature>
<keyword evidence="7" id="KW-0472">Membrane</keyword>